<dbReference type="Proteomes" id="UP001595075">
    <property type="component" value="Unassembled WGS sequence"/>
</dbReference>
<comment type="caution">
    <text evidence="1">The sequence shown here is derived from an EMBL/GenBank/DDBJ whole genome shotgun (WGS) entry which is preliminary data.</text>
</comment>
<name>A0ABR4CTA9_9HELO</name>
<dbReference type="EMBL" id="JAZHXI010000004">
    <property type="protein sequence ID" value="KAL2072593.1"/>
    <property type="molecule type" value="Genomic_DNA"/>
</dbReference>
<reference evidence="1 2" key="1">
    <citation type="journal article" date="2024" name="Commun. Biol.">
        <title>Comparative genomic analysis of thermophilic fungi reveals convergent evolutionary adaptations and gene losses.</title>
        <authorList>
            <person name="Steindorff A.S."/>
            <person name="Aguilar-Pontes M.V."/>
            <person name="Robinson A.J."/>
            <person name="Andreopoulos B."/>
            <person name="LaButti K."/>
            <person name="Kuo A."/>
            <person name="Mondo S."/>
            <person name="Riley R."/>
            <person name="Otillar R."/>
            <person name="Haridas S."/>
            <person name="Lipzen A."/>
            <person name="Grimwood J."/>
            <person name="Schmutz J."/>
            <person name="Clum A."/>
            <person name="Reid I.D."/>
            <person name="Moisan M.C."/>
            <person name="Butler G."/>
            <person name="Nguyen T.T.M."/>
            <person name="Dewar K."/>
            <person name="Conant G."/>
            <person name="Drula E."/>
            <person name="Henrissat B."/>
            <person name="Hansel C."/>
            <person name="Singer S."/>
            <person name="Hutchinson M.I."/>
            <person name="de Vries R.P."/>
            <person name="Natvig D.O."/>
            <person name="Powell A.J."/>
            <person name="Tsang A."/>
            <person name="Grigoriev I.V."/>
        </authorList>
    </citation>
    <scope>NUCLEOTIDE SEQUENCE [LARGE SCALE GENOMIC DNA]</scope>
    <source>
        <strain evidence="1 2">CBS 494.80</strain>
    </source>
</reference>
<accession>A0ABR4CTA9</accession>
<gene>
    <name evidence="1" type="ORF">VTL71DRAFT_11936</name>
</gene>
<evidence type="ECO:0000313" key="2">
    <source>
        <dbReference type="Proteomes" id="UP001595075"/>
    </source>
</evidence>
<organism evidence="1 2">
    <name type="scientific">Oculimacula yallundae</name>
    <dbReference type="NCBI Taxonomy" id="86028"/>
    <lineage>
        <taxon>Eukaryota</taxon>
        <taxon>Fungi</taxon>
        <taxon>Dikarya</taxon>
        <taxon>Ascomycota</taxon>
        <taxon>Pezizomycotina</taxon>
        <taxon>Leotiomycetes</taxon>
        <taxon>Helotiales</taxon>
        <taxon>Ploettnerulaceae</taxon>
        <taxon>Oculimacula</taxon>
    </lineage>
</organism>
<keyword evidence="2" id="KW-1185">Reference proteome</keyword>
<sequence>MLTAPTKGGRRNFTRLCIGRTLILIGAGSERRVKYCLTIVDIQLHPWQYDGAGIGSLDDEIKAVLPSRSLKLTSRYYSADL</sequence>
<proteinExistence type="predicted"/>
<protein>
    <submittedName>
        <fullName evidence="1">Uncharacterized protein</fullName>
    </submittedName>
</protein>
<evidence type="ECO:0000313" key="1">
    <source>
        <dbReference type="EMBL" id="KAL2072593.1"/>
    </source>
</evidence>